<reference evidence="2 3" key="1">
    <citation type="submission" date="2020-02" db="EMBL/GenBank/DDBJ databases">
        <title>Draft genome sequence of two Spirosoma agri KCTC 52727 and Spirosoma terrae KCTC 52035.</title>
        <authorList>
            <person name="Rojas J."/>
            <person name="Ambika Manirajan B."/>
            <person name="Ratering S."/>
            <person name="Suarez C."/>
            <person name="Schnell S."/>
        </authorList>
    </citation>
    <scope>NUCLEOTIDE SEQUENCE [LARGE SCALE GENOMIC DNA]</scope>
    <source>
        <strain evidence="2 3">KCTC 52727</strain>
    </source>
</reference>
<proteinExistence type="predicted"/>
<dbReference type="InterPro" id="IPR026341">
    <property type="entry name" value="T9SS_type_B"/>
</dbReference>
<accession>A0A6M0IR53</accession>
<dbReference type="RefSeq" id="WP_164044092.1">
    <property type="nucleotide sequence ID" value="NZ_JAAGNZ010000009.1"/>
</dbReference>
<feature type="signal peptide" evidence="1">
    <location>
        <begin position="1"/>
        <end position="20"/>
    </location>
</feature>
<gene>
    <name evidence="2" type="ORF">GK091_28195</name>
</gene>
<dbReference type="AlphaFoldDB" id="A0A6M0IR53"/>
<sequence>MKRAIYFFFLFGTTSAPIIAQQLDCTTIGFERGTTDGWTLTNGQVTNQGQQVVFQNETAGTFENGHRITSLGDGNDPKITAEAIPMVAPGSTHSIRIGNVTRGSRFDRIKGSFVVTADNTLFQYKLAVILQNANHEAYEKPGFTIRITDSEGQELPCSFYDIQVSAAGTVDGFKTQGDIQYRNWTVGAIDLRNYIGRRITVEVTAHGCTHNGHVGYAYFDAQCLKSEINQASACPDADGYVVLNAPDGFDKYSWNMGQTTRSIRVKAAVGQTYWVKLSPFSSLSASCEFQLDHQLTFQPVETTLTKTICEGDGVVVGDTTYRSSGQFVRTITHNMLCDSTVKLSLTVKPLGRLVQRVTICEDGSLTVGDSTYRRQGTYVNHFTNSIGCDSVVTTHLTVNQLATRISPDVMITQGDSAQLIVTATPTGAYTYRWNSTERLSCPTCAQTWATPSTTTQYVVQVSDEGGICRQTKAVTVTVVPCGLQLPTAFTPNADQMNDHWIIKGNACVRQLRNVTIYNRWGEVLYHQENMALSDHNRCWDGQYQGQPVLEGLYPYTIQAELTNGDLTDYRGVVQLVR</sequence>
<evidence type="ECO:0000313" key="3">
    <source>
        <dbReference type="Proteomes" id="UP000477386"/>
    </source>
</evidence>
<name>A0A6M0IR53_9BACT</name>
<dbReference type="Proteomes" id="UP000477386">
    <property type="component" value="Unassembled WGS sequence"/>
</dbReference>
<protein>
    <submittedName>
        <fullName evidence="2">Gliding motility-associated C-terminal domain-containing protein</fullName>
    </submittedName>
</protein>
<evidence type="ECO:0000313" key="2">
    <source>
        <dbReference type="EMBL" id="NEU70778.1"/>
    </source>
</evidence>
<keyword evidence="1" id="KW-0732">Signal</keyword>
<keyword evidence="3" id="KW-1185">Reference proteome</keyword>
<dbReference type="Pfam" id="PF13585">
    <property type="entry name" value="CHU_C"/>
    <property type="match status" value="1"/>
</dbReference>
<organism evidence="2 3">
    <name type="scientific">Spirosoma agri</name>
    <dbReference type="NCBI Taxonomy" id="1987381"/>
    <lineage>
        <taxon>Bacteria</taxon>
        <taxon>Pseudomonadati</taxon>
        <taxon>Bacteroidota</taxon>
        <taxon>Cytophagia</taxon>
        <taxon>Cytophagales</taxon>
        <taxon>Cytophagaceae</taxon>
        <taxon>Spirosoma</taxon>
    </lineage>
</organism>
<comment type="caution">
    <text evidence="2">The sequence shown here is derived from an EMBL/GenBank/DDBJ whole genome shotgun (WGS) entry which is preliminary data.</text>
</comment>
<dbReference type="EMBL" id="JAAGNZ010000009">
    <property type="protein sequence ID" value="NEU70778.1"/>
    <property type="molecule type" value="Genomic_DNA"/>
</dbReference>
<evidence type="ECO:0000256" key="1">
    <source>
        <dbReference type="SAM" id="SignalP"/>
    </source>
</evidence>
<feature type="chain" id="PRO_5027000559" evidence="1">
    <location>
        <begin position="21"/>
        <end position="577"/>
    </location>
</feature>
<dbReference type="NCBIfam" id="TIGR04131">
    <property type="entry name" value="Bac_Flav_CTERM"/>
    <property type="match status" value="1"/>
</dbReference>